<dbReference type="GO" id="GO:0006508">
    <property type="term" value="P:proteolysis"/>
    <property type="evidence" value="ECO:0007669"/>
    <property type="project" value="UniProtKB-KW"/>
</dbReference>
<evidence type="ECO:0000256" key="12">
    <source>
        <dbReference type="ARBA" id="ARBA00023180"/>
    </source>
</evidence>
<protein>
    <recommendedName>
        <fullName evidence="13">Zinc metalloproteinase</fullName>
    </recommendedName>
</protein>
<proteinExistence type="predicted"/>
<keyword evidence="18" id="KW-1185">Reference proteome</keyword>
<dbReference type="InterPro" id="IPR003582">
    <property type="entry name" value="ShKT_dom"/>
</dbReference>
<dbReference type="SMART" id="SM00254">
    <property type="entry name" value="ShKT"/>
    <property type="match status" value="1"/>
</dbReference>
<evidence type="ECO:0000256" key="2">
    <source>
        <dbReference type="ARBA" id="ARBA00004613"/>
    </source>
</evidence>
<dbReference type="AlphaFoldDB" id="A0A9P1IYQ8"/>
<comment type="caution">
    <text evidence="14">Lacks conserved residue(s) required for the propagation of feature annotation.</text>
</comment>
<keyword evidence="3 13" id="KW-0964">Secreted</keyword>
<evidence type="ECO:0000256" key="3">
    <source>
        <dbReference type="ARBA" id="ARBA00022525"/>
    </source>
</evidence>
<dbReference type="GO" id="GO:0004222">
    <property type="term" value="F:metalloendopeptidase activity"/>
    <property type="evidence" value="ECO:0007669"/>
    <property type="project" value="UniProtKB-UniRule"/>
</dbReference>
<evidence type="ECO:0000256" key="9">
    <source>
        <dbReference type="ARBA" id="ARBA00023049"/>
    </source>
</evidence>
<feature type="chain" id="PRO_5040540985" description="Zinc metalloproteinase" evidence="13 15">
    <location>
        <begin position="23"/>
        <end position="608"/>
    </location>
</feature>
<accession>A0A9P1IYQ8</accession>
<dbReference type="InterPro" id="IPR017050">
    <property type="entry name" value="Metallopeptidase_nem"/>
</dbReference>
<keyword evidence="12" id="KW-0325">Glycoprotein</keyword>
<dbReference type="Pfam" id="PF01400">
    <property type="entry name" value="Astacin"/>
    <property type="match status" value="1"/>
</dbReference>
<evidence type="ECO:0000256" key="6">
    <source>
        <dbReference type="ARBA" id="ARBA00022729"/>
    </source>
</evidence>
<feature type="signal peptide" evidence="13 15">
    <location>
        <begin position="1"/>
        <end position="22"/>
    </location>
</feature>
<dbReference type="CDD" id="cd04280">
    <property type="entry name" value="ZnMc_astacin_like"/>
    <property type="match status" value="1"/>
</dbReference>
<dbReference type="GO" id="GO:0005576">
    <property type="term" value="C:extracellular region"/>
    <property type="evidence" value="ECO:0007669"/>
    <property type="project" value="UniProtKB-SubCell"/>
</dbReference>
<dbReference type="SMART" id="SM00235">
    <property type="entry name" value="ZnMc"/>
    <property type="match status" value="1"/>
</dbReference>
<evidence type="ECO:0000256" key="5">
    <source>
        <dbReference type="ARBA" id="ARBA00022723"/>
    </source>
</evidence>
<evidence type="ECO:0000256" key="14">
    <source>
        <dbReference type="PROSITE-ProRule" id="PRU01211"/>
    </source>
</evidence>
<keyword evidence="7 14" id="KW-0378">Hydrolase</keyword>
<feature type="binding site" evidence="14">
    <location>
        <position position="254"/>
    </location>
    <ligand>
        <name>Zn(2+)</name>
        <dbReference type="ChEBI" id="CHEBI:29105"/>
        <note>catalytic</note>
    </ligand>
</feature>
<dbReference type="PANTHER" id="PTHR10127:SF833">
    <property type="entry name" value="ZINC METALLOPROTEINASE NAS-32"/>
    <property type="match status" value="1"/>
</dbReference>
<name>A0A9P1IYQ8_9PELO</name>
<evidence type="ECO:0000256" key="15">
    <source>
        <dbReference type="RuleBase" id="RU361183"/>
    </source>
</evidence>
<keyword evidence="8 14" id="KW-0862">Zinc</keyword>
<dbReference type="OrthoDB" id="5806856at2759"/>
<dbReference type="SUPFAM" id="SSF55486">
    <property type="entry name" value="Metalloproteases ('zincins'), catalytic domain"/>
    <property type="match status" value="1"/>
</dbReference>
<evidence type="ECO:0000256" key="1">
    <source>
        <dbReference type="ARBA" id="ARBA00002657"/>
    </source>
</evidence>
<dbReference type="InterPro" id="IPR024079">
    <property type="entry name" value="MetalloPept_cat_dom_sf"/>
</dbReference>
<evidence type="ECO:0000256" key="11">
    <source>
        <dbReference type="ARBA" id="ARBA00023157"/>
    </source>
</evidence>
<dbReference type="PROSITE" id="PS51864">
    <property type="entry name" value="ASTACIN"/>
    <property type="match status" value="1"/>
</dbReference>
<evidence type="ECO:0000256" key="10">
    <source>
        <dbReference type="ARBA" id="ARBA00023145"/>
    </source>
</evidence>
<evidence type="ECO:0000256" key="4">
    <source>
        <dbReference type="ARBA" id="ARBA00022670"/>
    </source>
</evidence>
<dbReference type="EMBL" id="CANHGI010000005">
    <property type="protein sequence ID" value="CAI5452609.1"/>
    <property type="molecule type" value="Genomic_DNA"/>
</dbReference>
<keyword evidence="6 13" id="KW-0732">Signal</keyword>
<comment type="cofactor">
    <cofactor evidence="14 15">
        <name>Zn(2+)</name>
        <dbReference type="ChEBI" id="CHEBI:29105"/>
    </cofactor>
    <text evidence="14 15">Binds 1 zinc ion per subunit.</text>
</comment>
<dbReference type="InterPro" id="IPR006026">
    <property type="entry name" value="Peptidase_Metallo"/>
</dbReference>
<evidence type="ECO:0000256" key="7">
    <source>
        <dbReference type="ARBA" id="ARBA00022801"/>
    </source>
</evidence>
<feature type="domain" description="Peptidase M12A" evidence="16">
    <location>
        <begin position="164"/>
        <end position="357"/>
    </location>
</feature>
<evidence type="ECO:0000256" key="13">
    <source>
        <dbReference type="PIRNR" id="PIRNR036365"/>
    </source>
</evidence>
<comment type="subcellular location">
    <subcellularLocation>
        <location evidence="2 13">Secreted</location>
    </subcellularLocation>
</comment>
<feature type="active site" evidence="14">
    <location>
        <position position="255"/>
    </location>
</feature>
<evidence type="ECO:0000256" key="8">
    <source>
        <dbReference type="ARBA" id="ARBA00022833"/>
    </source>
</evidence>
<organism evidence="17 18">
    <name type="scientific">Caenorhabditis angaria</name>
    <dbReference type="NCBI Taxonomy" id="860376"/>
    <lineage>
        <taxon>Eukaryota</taxon>
        <taxon>Metazoa</taxon>
        <taxon>Ecdysozoa</taxon>
        <taxon>Nematoda</taxon>
        <taxon>Chromadorea</taxon>
        <taxon>Rhabditida</taxon>
        <taxon>Rhabditina</taxon>
        <taxon>Rhabditomorpha</taxon>
        <taxon>Rhabditoidea</taxon>
        <taxon>Rhabditidae</taxon>
        <taxon>Peloderinae</taxon>
        <taxon>Caenorhabditis</taxon>
    </lineage>
</organism>
<feature type="binding site" evidence="14">
    <location>
        <position position="258"/>
    </location>
    <ligand>
        <name>Zn(2+)</name>
        <dbReference type="ChEBI" id="CHEBI:29105"/>
        <note>catalytic</note>
    </ligand>
</feature>
<evidence type="ECO:0000259" key="16">
    <source>
        <dbReference type="PROSITE" id="PS51864"/>
    </source>
</evidence>
<sequence>MTLLWVFSISFLFCLSYRFVECDSRDEDFEKDRYKFRWPSTTTKILATTETITTTTEKPVYTLAPETRKILKKSLGGCTPNKRKKQLAKLRKAQKIDGVSKNHSKILHKSYPKVKVTNNPPALDLYEINEQAGLNDYLFQGDINLNELQIAEFSTNSSSGRKKRQILNSAPYWPNNIVYYYFDSSLGATMQSIVINAMQFISQQTCINFVQNSTATNRVKIINGVGCYSNVGMTGGEQILSLGSGCDLQGIAAHELSHCLGVFHSQMRSDRDLYVTIDLTDVDTDMQQNFVKYTALTSTNIIDYEYGSFMHYSGRAFVSTGGVDSIVPKEPLMIYTMGGRIVTFKDIQMLNKHYSCSCPSPQLDCKNGGYPNPSNCSICNCPYSFAGTLCDKKANYTCGEILEASSEWKSVTYTFGDASNKATARSTFTYCNHWIKAPNEKQIQFRITFANNTQCGYGCTFNGIEPKLLFDKTMTQTRYCCSEFNNQILQSDSNFLPVFSYNRYYTTTFTFQYRYVDLNITACANLLDLDTCTNLKNSGCSNYSNSELKVMCATTFGLCGNSTITPCADRFSPEDCSTYKSSGRCLSDHALIAEYTCASTCGFCTNPV</sequence>
<dbReference type="Pfam" id="PF01549">
    <property type="entry name" value="ShK"/>
    <property type="match status" value="1"/>
</dbReference>
<dbReference type="GO" id="GO:0008270">
    <property type="term" value="F:zinc ion binding"/>
    <property type="evidence" value="ECO:0007669"/>
    <property type="project" value="UniProtKB-UniRule"/>
</dbReference>
<dbReference type="PIRSF" id="PIRSF036365">
    <property type="entry name" value="Astacin_nematoda"/>
    <property type="match status" value="1"/>
</dbReference>
<keyword evidence="5 14" id="KW-0479">Metal-binding</keyword>
<dbReference type="Proteomes" id="UP001152747">
    <property type="component" value="Unassembled WGS sequence"/>
</dbReference>
<comment type="function">
    <text evidence="1">Metalloprotease.</text>
</comment>
<gene>
    <name evidence="17" type="ORF">CAMP_LOCUS15246</name>
</gene>
<keyword evidence="10" id="KW-0865">Zymogen</keyword>
<dbReference type="InterPro" id="IPR034035">
    <property type="entry name" value="Astacin-like_dom"/>
</dbReference>
<dbReference type="GO" id="GO:0018996">
    <property type="term" value="P:molting cycle, collagen and cuticulin-based cuticle"/>
    <property type="evidence" value="ECO:0007669"/>
    <property type="project" value="InterPro"/>
</dbReference>
<reference evidence="17" key="1">
    <citation type="submission" date="2022-11" db="EMBL/GenBank/DDBJ databases">
        <authorList>
            <person name="Kikuchi T."/>
        </authorList>
    </citation>
    <scope>NUCLEOTIDE SEQUENCE</scope>
    <source>
        <strain evidence="17">PS1010</strain>
    </source>
</reference>
<dbReference type="PRINTS" id="PR00480">
    <property type="entry name" value="ASTACIN"/>
</dbReference>
<keyword evidence="9 14" id="KW-0482">Metalloprotease</keyword>
<evidence type="ECO:0000313" key="18">
    <source>
        <dbReference type="Proteomes" id="UP001152747"/>
    </source>
</evidence>
<evidence type="ECO:0000313" key="17">
    <source>
        <dbReference type="EMBL" id="CAI5452609.1"/>
    </source>
</evidence>
<dbReference type="Gene3D" id="3.40.390.10">
    <property type="entry name" value="Collagenase (Catalytic Domain)"/>
    <property type="match status" value="1"/>
</dbReference>
<keyword evidence="11" id="KW-1015">Disulfide bond</keyword>
<dbReference type="InterPro" id="IPR001506">
    <property type="entry name" value="Peptidase_M12A"/>
</dbReference>
<feature type="binding site" evidence="14">
    <location>
        <position position="264"/>
    </location>
    <ligand>
        <name>Zn(2+)</name>
        <dbReference type="ChEBI" id="CHEBI:29105"/>
        <note>catalytic</note>
    </ligand>
</feature>
<comment type="caution">
    <text evidence="17">The sequence shown here is derived from an EMBL/GenBank/DDBJ whole genome shotgun (WGS) entry which is preliminary data.</text>
</comment>
<keyword evidence="4 14" id="KW-0645">Protease</keyword>
<dbReference type="PANTHER" id="PTHR10127">
    <property type="entry name" value="DISCOIDIN, CUB, EGF, LAMININ , AND ZINC METALLOPROTEASE DOMAIN CONTAINING"/>
    <property type="match status" value="1"/>
</dbReference>